<dbReference type="InterPro" id="IPR036291">
    <property type="entry name" value="NAD(P)-bd_dom_sf"/>
</dbReference>
<dbReference type="InterPro" id="IPR029753">
    <property type="entry name" value="D-isomer_DH_CS"/>
</dbReference>
<feature type="domain" description="D-isomer specific 2-hydroxyacid dehydrogenase catalytic" evidence="5">
    <location>
        <begin position="15"/>
        <end position="313"/>
    </location>
</feature>
<name>A0A1T1HEU5_OCELI</name>
<gene>
    <name evidence="7" type="ORF">BTA35_0202050</name>
</gene>
<dbReference type="SUPFAM" id="SSF51735">
    <property type="entry name" value="NAD(P)-binding Rossmann-fold domains"/>
    <property type="match status" value="1"/>
</dbReference>
<dbReference type="Gene3D" id="3.40.50.720">
    <property type="entry name" value="NAD(P)-binding Rossmann-like Domain"/>
    <property type="match status" value="2"/>
</dbReference>
<keyword evidence="3" id="KW-0520">NAD</keyword>
<dbReference type="PANTHER" id="PTHR43761">
    <property type="entry name" value="D-ISOMER SPECIFIC 2-HYDROXYACID DEHYDROGENASE FAMILY PROTEIN (AFU_ORTHOLOGUE AFUA_1G13630)"/>
    <property type="match status" value="1"/>
</dbReference>
<keyword evidence="8" id="KW-1185">Reference proteome</keyword>
<dbReference type="Proteomes" id="UP000190064">
    <property type="component" value="Unassembled WGS sequence"/>
</dbReference>
<dbReference type="InterPro" id="IPR006139">
    <property type="entry name" value="D-isomer_2_OHA_DH_cat_dom"/>
</dbReference>
<evidence type="ECO:0000313" key="7">
    <source>
        <dbReference type="EMBL" id="OOV88322.1"/>
    </source>
</evidence>
<dbReference type="InterPro" id="IPR006140">
    <property type="entry name" value="D-isomer_DH_NAD-bd"/>
</dbReference>
<dbReference type="GO" id="GO:0016616">
    <property type="term" value="F:oxidoreductase activity, acting on the CH-OH group of donors, NAD or NADP as acceptor"/>
    <property type="evidence" value="ECO:0007669"/>
    <property type="project" value="InterPro"/>
</dbReference>
<evidence type="ECO:0000259" key="6">
    <source>
        <dbReference type="Pfam" id="PF02826"/>
    </source>
</evidence>
<keyword evidence="2 4" id="KW-0560">Oxidoreductase</keyword>
<dbReference type="EMBL" id="MTSD02000001">
    <property type="protein sequence ID" value="OOV88322.1"/>
    <property type="molecule type" value="Genomic_DNA"/>
</dbReference>
<dbReference type="Pfam" id="PF02826">
    <property type="entry name" value="2-Hacid_dh_C"/>
    <property type="match status" value="1"/>
</dbReference>
<evidence type="ECO:0000256" key="1">
    <source>
        <dbReference type="ARBA" id="ARBA00005854"/>
    </source>
</evidence>
<dbReference type="STRING" id="966.BTA35_0202050"/>
<dbReference type="SUPFAM" id="SSF52283">
    <property type="entry name" value="Formate/glycerate dehydrogenase catalytic domain-like"/>
    <property type="match status" value="1"/>
</dbReference>
<proteinExistence type="inferred from homology"/>
<dbReference type="InterPro" id="IPR050418">
    <property type="entry name" value="D-iso_2-hydroxyacid_DH_PdxB"/>
</dbReference>
<evidence type="ECO:0000256" key="3">
    <source>
        <dbReference type="ARBA" id="ARBA00023027"/>
    </source>
</evidence>
<accession>A0A1T1HEU5</accession>
<evidence type="ECO:0000259" key="5">
    <source>
        <dbReference type="Pfam" id="PF00389"/>
    </source>
</evidence>
<dbReference type="Pfam" id="PF00389">
    <property type="entry name" value="2-Hacid_dh"/>
    <property type="match status" value="1"/>
</dbReference>
<dbReference type="CDD" id="cd12162">
    <property type="entry name" value="2-Hacid_dh_4"/>
    <property type="match status" value="1"/>
</dbReference>
<dbReference type="PANTHER" id="PTHR43761:SF1">
    <property type="entry name" value="D-ISOMER SPECIFIC 2-HYDROXYACID DEHYDROGENASE CATALYTIC DOMAIN-CONTAINING PROTEIN-RELATED"/>
    <property type="match status" value="1"/>
</dbReference>
<feature type="domain" description="D-isomer specific 2-hydroxyacid dehydrogenase NAD-binding" evidence="6">
    <location>
        <begin position="109"/>
        <end position="289"/>
    </location>
</feature>
<dbReference type="GO" id="GO:0051287">
    <property type="term" value="F:NAD binding"/>
    <property type="evidence" value="ECO:0007669"/>
    <property type="project" value="InterPro"/>
</dbReference>
<dbReference type="PROSITE" id="PS00670">
    <property type="entry name" value="D_2_HYDROXYACID_DH_2"/>
    <property type="match status" value="1"/>
</dbReference>
<comment type="caution">
    <text evidence="7">The sequence shown here is derived from an EMBL/GenBank/DDBJ whole genome shotgun (WGS) entry which is preliminary data.</text>
</comment>
<evidence type="ECO:0000256" key="2">
    <source>
        <dbReference type="ARBA" id="ARBA00023002"/>
    </source>
</evidence>
<comment type="similarity">
    <text evidence="1 4">Belongs to the D-isomer specific 2-hydroxyacid dehydrogenase family.</text>
</comment>
<organism evidence="7 8">
    <name type="scientific">Oceanospirillum linum</name>
    <dbReference type="NCBI Taxonomy" id="966"/>
    <lineage>
        <taxon>Bacteria</taxon>
        <taxon>Pseudomonadati</taxon>
        <taxon>Pseudomonadota</taxon>
        <taxon>Gammaproteobacteria</taxon>
        <taxon>Oceanospirillales</taxon>
        <taxon>Oceanospirillaceae</taxon>
        <taxon>Oceanospirillum</taxon>
    </lineage>
</organism>
<dbReference type="RefSeq" id="WP_077242755.1">
    <property type="nucleotide sequence ID" value="NZ_FXTS01000001.1"/>
</dbReference>
<sequence length="314" mass="33759">MLKKGVLLDAASLGHDIDLSELKETLGQLKIYDKTEPDQVIERIQGADVILTNKVIINASAIANADNLKLICVLATGVNNVDLEAASQAGIPVSNAVAYGTHSVAQHTLMLMLMLTTRQPLYQSAVADGEWNKSPFFCLMQHPVSELAGQHLVIVGSGELGRKVAQLAKAFEMKVSFSARPGNEADDGREPLAQLLPKADILSLHCPLTEATKNLIDAGLLSLAKPELMIINCARGGIVNEKDVLATLKAGKIGGYGTDVLTQEPPVNGNPLLDALQENLNLIITPHNAWISQHARQNIIDQTTRSIQTFTQTQ</sequence>
<protein>
    <submittedName>
        <fullName evidence="7">Glycerate dehydrogenase</fullName>
    </submittedName>
</protein>
<dbReference type="AlphaFoldDB" id="A0A1T1HEU5"/>
<reference evidence="7" key="1">
    <citation type="submission" date="2017-02" db="EMBL/GenBank/DDBJ databases">
        <title>Draft Genome Sequence of the Salt Water Bacterium Oceanospirillum linum ATCC 11336.</title>
        <authorList>
            <person name="Trachtenberg A.M."/>
            <person name="Carney J.G."/>
            <person name="Linnane J.D."/>
            <person name="Rheaume B.A."/>
            <person name="Pitts N.L."/>
            <person name="Mykles D.L."/>
            <person name="Maclea K.S."/>
        </authorList>
    </citation>
    <scope>NUCLEOTIDE SEQUENCE [LARGE SCALE GENOMIC DNA]</scope>
    <source>
        <strain evidence="7">ATCC 11336</strain>
    </source>
</reference>
<evidence type="ECO:0000313" key="8">
    <source>
        <dbReference type="Proteomes" id="UP000190064"/>
    </source>
</evidence>
<evidence type="ECO:0000256" key="4">
    <source>
        <dbReference type="RuleBase" id="RU003719"/>
    </source>
</evidence>